<evidence type="ECO:0000313" key="2">
    <source>
        <dbReference type="Proteomes" id="UP001459277"/>
    </source>
</evidence>
<reference evidence="1 2" key="1">
    <citation type="submission" date="2024-01" db="EMBL/GenBank/DDBJ databases">
        <title>A telomere-to-telomere, gap-free genome of sweet tea (Lithocarpus litseifolius).</title>
        <authorList>
            <person name="Zhou J."/>
        </authorList>
    </citation>
    <scope>NUCLEOTIDE SEQUENCE [LARGE SCALE GENOMIC DNA]</scope>
    <source>
        <strain evidence="1">Zhou-2022a</strain>
        <tissue evidence="1">Leaf</tissue>
    </source>
</reference>
<evidence type="ECO:0000313" key="1">
    <source>
        <dbReference type="EMBL" id="KAK9987362.1"/>
    </source>
</evidence>
<protein>
    <submittedName>
        <fullName evidence="1">Uncharacterized protein</fullName>
    </submittedName>
</protein>
<dbReference type="AlphaFoldDB" id="A0AAW2BQC8"/>
<sequence>MVGAFPDLDIDAEFGPRRCNTILFHHPYIERSPYPFFKHGNATPFSSHQWRVSRPPPRVEYPVRLEEGSWRNFLTQGFHSTDHNVWNMERIIKAGVLGEIGVIIVMQCVGLFVSLAEEEEFLLWDWWRWVEMKVGFWIRDFHAFETEVQMIMDLIGQGGYAFRKLNKPTKVGLSGRGFGRLSKRSRVRDLVYAKNFLGRGPRFGARQYLEGLVLDNV</sequence>
<dbReference type="Proteomes" id="UP001459277">
    <property type="component" value="Unassembled WGS sequence"/>
</dbReference>
<name>A0AAW2BQC8_9ROSI</name>
<comment type="caution">
    <text evidence="1">The sequence shown here is derived from an EMBL/GenBank/DDBJ whole genome shotgun (WGS) entry which is preliminary data.</text>
</comment>
<accession>A0AAW2BQC8</accession>
<proteinExistence type="predicted"/>
<gene>
    <name evidence="1" type="ORF">SO802_032313</name>
</gene>
<keyword evidence="2" id="KW-1185">Reference proteome</keyword>
<organism evidence="1 2">
    <name type="scientific">Lithocarpus litseifolius</name>
    <dbReference type="NCBI Taxonomy" id="425828"/>
    <lineage>
        <taxon>Eukaryota</taxon>
        <taxon>Viridiplantae</taxon>
        <taxon>Streptophyta</taxon>
        <taxon>Embryophyta</taxon>
        <taxon>Tracheophyta</taxon>
        <taxon>Spermatophyta</taxon>
        <taxon>Magnoliopsida</taxon>
        <taxon>eudicotyledons</taxon>
        <taxon>Gunneridae</taxon>
        <taxon>Pentapetalae</taxon>
        <taxon>rosids</taxon>
        <taxon>fabids</taxon>
        <taxon>Fagales</taxon>
        <taxon>Fagaceae</taxon>
        <taxon>Lithocarpus</taxon>
    </lineage>
</organism>
<dbReference type="EMBL" id="JAZDWU010000011">
    <property type="protein sequence ID" value="KAK9987362.1"/>
    <property type="molecule type" value="Genomic_DNA"/>
</dbReference>